<dbReference type="InterPro" id="IPR040442">
    <property type="entry name" value="Pyrv_kinase-like_dom_sf"/>
</dbReference>
<accession>A0A0F6YIP5</accession>
<dbReference type="PANTHER" id="PTHR42905:SF16">
    <property type="entry name" value="CARBOXYPHOSPHONOENOLPYRUVATE PHOSPHONOMUTASE-LIKE PROTEIN (AFU_ORTHOLOGUE AFUA_5G07230)"/>
    <property type="match status" value="1"/>
</dbReference>
<name>A0A0F6YIP5_9BACT</name>
<evidence type="ECO:0000313" key="2">
    <source>
        <dbReference type="Proteomes" id="UP000034883"/>
    </source>
</evidence>
<proteinExistence type="predicted"/>
<dbReference type="AlphaFoldDB" id="A0A0F6YIP5"/>
<dbReference type="STRING" id="927083.DB32_003552"/>
<sequence length="269" mass="28600">MHRMTSTQRDLARTFRALHHGRDLLVLPNAWDAGSARLVEQCGAAAIATSSAAMSWAHGVPDGEHLEVDVLVSTVREIVRAVRIPVSVDVERGYGNVPELIDAVIDAGAIGINLEDGSDAPDVLARKIDAAREVAARRGVELFVNARTDVYLRGLVPSDHAVDEVIRRGTAYVAAGCDGLFVPRLVDAAHIAAIAAAARAPLNVLAMPERAPMSELHALGVRRVSVGTGLAQAALATVRRATTELLGHRTSAMFAERIPVPELNALFAR</sequence>
<dbReference type="KEGG" id="samy:DB32_003552"/>
<dbReference type="InterPro" id="IPR015813">
    <property type="entry name" value="Pyrv/PenolPyrv_kinase-like_dom"/>
</dbReference>
<dbReference type="GO" id="GO:0003824">
    <property type="term" value="F:catalytic activity"/>
    <property type="evidence" value="ECO:0007669"/>
    <property type="project" value="InterPro"/>
</dbReference>
<dbReference type="SUPFAM" id="SSF51621">
    <property type="entry name" value="Phosphoenolpyruvate/pyruvate domain"/>
    <property type="match status" value="1"/>
</dbReference>
<protein>
    <submittedName>
        <fullName evidence="1">Putative carboxyvinyl-carboxyphosphonate phosphorylmutase</fullName>
    </submittedName>
</protein>
<dbReference type="PANTHER" id="PTHR42905">
    <property type="entry name" value="PHOSPHOENOLPYRUVATE CARBOXYLASE"/>
    <property type="match status" value="1"/>
</dbReference>
<dbReference type="Proteomes" id="UP000034883">
    <property type="component" value="Chromosome"/>
</dbReference>
<dbReference type="EMBL" id="CP011125">
    <property type="protein sequence ID" value="AKF06403.1"/>
    <property type="molecule type" value="Genomic_DNA"/>
</dbReference>
<reference evidence="1 2" key="1">
    <citation type="submission" date="2015-03" db="EMBL/GenBank/DDBJ databases">
        <title>Genome assembly of Sandaracinus amylolyticus DSM 53668.</title>
        <authorList>
            <person name="Sharma G."/>
            <person name="Subramanian S."/>
        </authorList>
    </citation>
    <scope>NUCLEOTIDE SEQUENCE [LARGE SCALE GENOMIC DNA]</scope>
    <source>
        <strain evidence="1 2">DSM 53668</strain>
    </source>
</reference>
<keyword evidence="2" id="KW-1185">Reference proteome</keyword>
<gene>
    <name evidence="1" type="ORF">DB32_003552</name>
</gene>
<dbReference type="CDD" id="cd00377">
    <property type="entry name" value="ICL_PEPM"/>
    <property type="match status" value="1"/>
</dbReference>
<dbReference type="Gene3D" id="3.20.20.60">
    <property type="entry name" value="Phosphoenolpyruvate-binding domains"/>
    <property type="match status" value="1"/>
</dbReference>
<dbReference type="InterPro" id="IPR039556">
    <property type="entry name" value="ICL/PEPM"/>
</dbReference>
<organism evidence="1 2">
    <name type="scientific">Sandaracinus amylolyticus</name>
    <dbReference type="NCBI Taxonomy" id="927083"/>
    <lineage>
        <taxon>Bacteria</taxon>
        <taxon>Pseudomonadati</taxon>
        <taxon>Myxococcota</taxon>
        <taxon>Polyangia</taxon>
        <taxon>Polyangiales</taxon>
        <taxon>Sandaracinaceae</taxon>
        <taxon>Sandaracinus</taxon>
    </lineage>
</organism>
<dbReference type="Pfam" id="PF13714">
    <property type="entry name" value="PEP_mutase"/>
    <property type="match status" value="1"/>
</dbReference>
<evidence type="ECO:0000313" key="1">
    <source>
        <dbReference type="EMBL" id="AKF06403.1"/>
    </source>
</evidence>